<dbReference type="NCBIfam" id="TIGR03696">
    <property type="entry name" value="Rhs_assc_core"/>
    <property type="match status" value="1"/>
</dbReference>
<dbReference type="AlphaFoldDB" id="W7C7A4"/>
<keyword evidence="4" id="KW-1185">Reference proteome</keyword>
<name>W7C7A4_9LIST</name>
<reference evidence="3 4" key="1">
    <citation type="journal article" date="2014" name="Int. J. Syst. Evol. Microbiol.">
        <title>Listeria floridensis sp. nov., Listeria aquatica sp. nov., Listeria cornellensis sp. nov., Listeria riparia sp. nov. and Listeria grandensis sp. nov., from agricultural and natural environments.</title>
        <authorList>
            <person name="den Bakker H.C."/>
            <person name="Warchocki S."/>
            <person name="Wright E.M."/>
            <person name="Allred A.F."/>
            <person name="Ahlstrom C."/>
            <person name="Manuel C.S."/>
            <person name="Stasiewicz M.J."/>
            <person name="Burrell A."/>
            <person name="Roof S."/>
            <person name="Strawn L."/>
            <person name="Fortes E.D."/>
            <person name="Nightingale K.K."/>
            <person name="Kephart D."/>
            <person name="Wiedmann M."/>
        </authorList>
    </citation>
    <scope>NUCLEOTIDE SEQUENCE [LARGE SCALE GENOMIC DNA]</scope>
    <source>
        <strain evidence="4">FSL F6-969</strain>
    </source>
</reference>
<evidence type="ECO:0000256" key="1">
    <source>
        <dbReference type="ARBA" id="ARBA00022737"/>
    </source>
</evidence>
<dbReference type="PATRIC" id="fig|1265820.5.peg.69"/>
<accession>W7C7A4</accession>
<dbReference type="PANTHER" id="PTHR32305">
    <property type="match status" value="1"/>
</dbReference>
<dbReference type="InterPro" id="IPR022385">
    <property type="entry name" value="Rhs_assc_core"/>
</dbReference>
<dbReference type="Gene3D" id="2.180.10.10">
    <property type="entry name" value="RHS repeat-associated core"/>
    <property type="match status" value="1"/>
</dbReference>
<comment type="caution">
    <text evidence="3">The sequence shown here is derived from an EMBL/GenBank/DDBJ whole genome shotgun (WGS) entry which is preliminary data.</text>
</comment>
<dbReference type="Proteomes" id="UP000019254">
    <property type="component" value="Unassembled WGS sequence"/>
</dbReference>
<evidence type="ECO:0000313" key="4">
    <source>
        <dbReference type="Proteomes" id="UP000019254"/>
    </source>
</evidence>
<proteinExistence type="predicted"/>
<evidence type="ECO:0000313" key="3">
    <source>
        <dbReference type="EMBL" id="EUJ32892.1"/>
    </source>
</evidence>
<dbReference type="InterPro" id="IPR056823">
    <property type="entry name" value="TEN-like_YD-shell"/>
</dbReference>
<dbReference type="Pfam" id="PF25023">
    <property type="entry name" value="TEN_YD-shell"/>
    <property type="match status" value="1"/>
</dbReference>
<dbReference type="EMBL" id="AODE01000002">
    <property type="protein sequence ID" value="EUJ32892.1"/>
    <property type="molecule type" value="Genomic_DNA"/>
</dbReference>
<dbReference type="InterPro" id="IPR050708">
    <property type="entry name" value="T6SS_VgrG/RHS"/>
</dbReference>
<dbReference type="PANTHER" id="PTHR32305:SF17">
    <property type="entry name" value="TRNA NUCLEASE WAPA"/>
    <property type="match status" value="1"/>
</dbReference>
<organism evidence="3 4">
    <name type="scientific">Listeria cornellensis FSL F6-0969</name>
    <dbReference type="NCBI Taxonomy" id="1265820"/>
    <lineage>
        <taxon>Bacteria</taxon>
        <taxon>Bacillati</taxon>
        <taxon>Bacillota</taxon>
        <taxon>Bacilli</taxon>
        <taxon>Bacillales</taxon>
        <taxon>Listeriaceae</taxon>
        <taxon>Listeria</taxon>
    </lineage>
</organism>
<evidence type="ECO:0000259" key="2">
    <source>
        <dbReference type="Pfam" id="PF25023"/>
    </source>
</evidence>
<gene>
    <name evidence="3" type="ORF">PCORN_00355</name>
</gene>
<keyword evidence="1" id="KW-0677">Repeat</keyword>
<feature type="domain" description="Teneurin-like YD-shell" evidence="2">
    <location>
        <begin position="1"/>
        <end position="165"/>
    </location>
</feature>
<sequence>MYKYDDDDRRIEKTVNGEAIKYYYNGDSIDVLYETDGTGNVLRQYVYSDNGNRLAMKVAGKTLYYHYNAHGDVIGLTDDAGILVASYSYDAWGNILNSIENTEEAKQNSFGYAGYTFDKEIGMYYLIARYYAPDQGVFISSDPDPGNEEDPLTMNGYNYTNNNPVVYTDANGQKAYSYYFSSSKWITRSKKVSLSISPKNPLKGGVFVSPTQRNYIINDSFDRLKKKHGGSKKWYNQKSLKKTIYVSHRPRERRKDAVEY</sequence>
<dbReference type="STRING" id="1265820.PCORN_00355"/>
<protein>
    <submittedName>
        <fullName evidence="3">Wall-associated protein</fullName>
    </submittedName>
</protein>